<feature type="region of interest" description="Disordered" evidence="1">
    <location>
        <begin position="36"/>
        <end position="78"/>
    </location>
</feature>
<evidence type="ECO:0000256" key="1">
    <source>
        <dbReference type="SAM" id="MobiDB-lite"/>
    </source>
</evidence>
<sequence>MTLGGSREIPAGGNLAPLAWGRKEWPAADDAAASVFHPRTLSSGSPRGAFSPDQYHDPRTFSSGSPRGAFSPDQEHDLSLAWQAAGGDDALLQSPLGLSVGGWPRD</sequence>
<protein>
    <submittedName>
        <fullName evidence="2">Uncharacterized protein</fullName>
    </submittedName>
</protein>
<dbReference type="AlphaFoldDB" id="J3LBY7"/>
<organism evidence="2">
    <name type="scientific">Oryza brachyantha</name>
    <name type="common">malo sina</name>
    <dbReference type="NCBI Taxonomy" id="4533"/>
    <lineage>
        <taxon>Eukaryota</taxon>
        <taxon>Viridiplantae</taxon>
        <taxon>Streptophyta</taxon>
        <taxon>Embryophyta</taxon>
        <taxon>Tracheophyta</taxon>
        <taxon>Spermatophyta</taxon>
        <taxon>Magnoliopsida</taxon>
        <taxon>Liliopsida</taxon>
        <taxon>Poales</taxon>
        <taxon>Poaceae</taxon>
        <taxon>BOP clade</taxon>
        <taxon>Oryzoideae</taxon>
        <taxon>Oryzeae</taxon>
        <taxon>Oryzinae</taxon>
        <taxon>Oryza</taxon>
    </lineage>
</organism>
<reference evidence="2" key="1">
    <citation type="submission" date="2013-04" db="UniProtKB">
        <authorList>
            <consortium name="EnsemblPlants"/>
        </authorList>
    </citation>
    <scope>IDENTIFICATION</scope>
</reference>
<evidence type="ECO:0000313" key="3">
    <source>
        <dbReference type="Proteomes" id="UP000006038"/>
    </source>
</evidence>
<name>J3LBY7_ORYBR</name>
<evidence type="ECO:0000313" key="2">
    <source>
        <dbReference type="EnsemblPlants" id="OB02G21540.1"/>
    </source>
</evidence>
<accession>J3LBY7</accession>
<keyword evidence="3" id="KW-1185">Reference proteome</keyword>
<proteinExistence type="predicted"/>
<dbReference type="HOGENOM" id="CLU_2227286_0_0_1"/>
<dbReference type="Proteomes" id="UP000006038">
    <property type="component" value="Unassembled WGS sequence"/>
</dbReference>
<dbReference type="Gramene" id="OB02G21540.1">
    <property type="protein sequence ID" value="OB02G21540.1"/>
    <property type="gene ID" value="OB02G21540"/>
</dbReference>
<dbReference type="EnsemblPlants" id="OB02G21540.1">
    <property type="protein sequence ID" value="OB02G21540.1"/>
    <property type="gene ID" value="OB02G21540"/>
</dbReference>